<name>A0A6C0E2Y8_9ZZZZ</name>
<organism evidence="5">
    <name type="scientific">viral metagenome</name>
    <dbReference type="NCBI Taxonomy" id="1070528"/>
    <lineage>
        <taxon>unclassified sequences</taxon>
        <taxon>metagenomes</taxon>
        <taxon>organismal metagenomes</taxon>
    </lineage>
</organism>
<dbReference type="PROSITE" id="PS51679">
    <property type="entry name" value="SAM_MT_C5"/>
    <property type="match status" value="1"/>
</dbReference>
<dbReference type="NCBIfam" id="TIGR00675">
    <property type="entry name" value="dcm"/>
    <property type="match status" value="1"/>
</dbReference>
<dbReference type="Gene3D" id="3.40.50.150">
    <property type="entry name" value="Vaccinia Virus protein VP39"/>
    <property type="match status" value="1"/>
</dbReference>
<dbReference type="PRINTS" id="PR00105">
    <property type="entry name" value="C5METTRFRASE"/>
</dbReference>
<dbReference type="InterPro" id="IPR018117">
    <property type="entry name" value="C5_DNA_meth_AS"/>
</dbReference>
<evidence type="ECO:0000256" key="1">
    <source>
        <dbReference type="ARBA" id="ARBA00022603"/>
    </source>
</evidence>
<evidence type="ECO:0000256" key="3">
    <source>
        <dbReference type="ARBA" id="ARBA00022691"/>
    </source>
</evidence>
<dbReference type="InterPro" id="IPR001525">
    <property type="entry name" value="C5_MeTfrase"/>
</dbReference>
<keyword evidence="3" id="KW-0949">S-adenosyl-L-methionine</keyword>
<evidence type="ECO:0000313" key="5">
    <source>
        <dbReference type="EMBL" id="QHT22960.1"/>
    </source>
</evidence>
<dbReference type="EMBL" id="MN739722">
    <property type="protein sequence ID" value="QHT22960.1"/>
    <property type="molecule type" value="Genomic_DNA"/>
</dbReference>
<evidence type="ECO:0000259" key="4">
    <source>
        <dbReference type="SMART" id="SM00959"/>
    </source>
</evidence>
<sequence>MTDITSNITCIIEEMDLTKLSKTELLEKCEELGIKKCKSKNKGELIELINQKQTTTQTIPLKKIELIIEDEDNQLDTPIKSTPLEIKYIDLFCGLGAFHTAFDFISNSHIKYNCVFACDIDDNVRKIYKANHKIDPVGDINNVDIDKMTDFDILCGGFPCQPFSIAGKKEGFDDKIKGNLFFSILKIIDIKNPNTIILENVKNLLTINNGDTFKTIKSELEKRGYFISHKILDSKYYNSPQSRHRLFIIGNKQKQFIFPTEIKNNIIPVSSIIDNTETRFLDYTDKYKLEKCNDNENKNNCKMLYKLVHKITNNGGRQGERVYSINHCGPTICASSGGPGAKTGLYYIDNKVRRLNAIEGIGMFGFDNNYVWDEFVKEEDMLFYLGNSIVVDVLKIILKSLELQYFIA</sequence>
<feature type="domain" description="Rho termination factor-like N-terminal" evidence="4">
    <location>
        <begin position="16"/>
        <end position="58"/>
    </location>
</feature>
<proteinExistence type="predicted"/>
<keyword evidence="2" id="KW-0808">Transferase</keyword>
<dbReference type="InterPro" id="IPR011112">
    <property type="entry name" value="Rho-like_N"/>
</dbReference>
<accession>A0A6C0E2Y8</accession>
<dbReference type="InterPro" id="IPR050750">
    <property type="entry name" value="C5-MTase"/>
</dbReference>
<dbReference type="PANTHER" id="PTHR46098">
    <property type="entry name" value="TRNA (CYTOSINE(38)-C(5))-METHYLTRANSFERASE"/>
    <property type="match status" value="1"/>
</dbReference>
<protein>
    <recommendedName>
        <fullName evidence="4">Rho termination factor-like N-terminal domain-containing protein</fullName>
    </recommendedName>
</protein>
<dbReference type="PANTHER" id="PTHR46098:SF1">
    <property type="entry name" value="TRNA (CYTOSINE(38)-C(5))-METHYLTRANSFERASE"/>
    <property type="match status" value="1"/>
</dbReference>
<dbReference type="GO" id="GO:0032259">
    <property type="term" value="P:methylation"/>
    <property type="evidence" value="ECO:0007669"/>
    <property type="project" value="UniProtKB-KW"/>
</dbReference>
<evidence type="ECO:0000256" key="2">
    <source>
        <dbReference type="ARBA" id="ARBA00022679"/>
    </source>
</evidence>
<keyword evidence="1" id="KW-0489">Methyltransferase</keyword>
<dbReference type="GO" id="GO:0006353">
    <property type="term" value="P:DNA-templated transcription termination"/>
    <property type="evidence" value="ECO:0007669"/>
    <property type="project" value="InterPro"/>
</dbReference>
<reference evidence="5" key="1">
    <citation type="journal article" date="2020" name="Nature">
        <title>Giant virus diversity and host interactions through global metagenomics.</title>
        <authorList>
            <person name="Schulz F."/>
            <person name="Roux S."/>
            <person name="Paez-Espino D."/>
            <person name="Jungbluth S."/>
            <person name="Walsh D.A."/>
            <person name="Denef V.J."/>
            <person name="McMahon K.D."/>
            <person name="Konstantinidis K.T."/>
            <person name="Eloe-Fadrosh E.A."/>
            <person name="Kyrpides N.C."/>
            <person name="Woyke T."/>
        </authorList>
    </citation>
    <scope>NUCLEOTIDE SEQUENCE</scope>
    <source>
        <strain evidence="5">GVMAG-M-3300023179-114</strain>
    </source>
</reference>
<dbReference type="GO" id="GO:0008168">
    <property type="term" value="F:methyltransferase activity"/>
    <property type="evidence" value="ECO:0007669"/>
    <property type="project" value="UniProtKB-KW"/>
</dbReference>
<dbReference type="Gene3D" id="3.90.120.10">
    <property type="entry name" value="DNA Methylase, subunit A, domain 2"/>
    <property type="match status" value="1"/>
</dbReference>
<dbReference type="Pfam" id="PF00145">
    <property type="entry name" value="DNA_methylase"/>
    <property type="match status" value="1"/>
</dbReference>
<dbReference type="AlphaFoldDB" id="A0A6C0E2Y8"/>
<dbReference type="InterPro" id="IPR029063">
    <property type="entry name" value="SAM-dependent_MTases_sf"/>
</dbReference>
<dbReference type="SUPFAM" id="SSF53335">
    <property type="entry name" value="S-adenosyl-L-methionine-dependent methyltransferases"/>
    <property type="match status" value="1"/>
</dbReference>
<dbReference type="PROSITE" id="PS00094">
    <property type="entry name" value="C5_MTASE_1"/>
    <property type="match status" value="1"/>
</dbReference>
<dbReference type="SMART" id="SM00959">
    <property type="entry name" value="Rho_N"/>
    <property type="match status" value="1"/>
</dbReference>